<accession>A0A2S6N974</accession>
<proteinExistence type="predicted"/>
<organism evidence="1 2">
    <name type="scientific">Rhodopila globiformis</name>
    <name type="common">Rhodopseudomonas globiformis</name>
    <dbReference type="NCBI Taxonomy" id="1071"/>
    <lineage>
        <taxon>Bacteria</taxon>
        <taxon>Pseudomonadati</taxon>
        <taxon>Pseudomonadota</taxon>
        <taxon>Alphaproteobacteria</taxon>
        <taxon>Acetobacterales</taxon>
        <taxon>Acetobacteraceae</taxon>
        <taxon>Rhodopila</taxon>
    </lineage>
</organism>
<evidence type="ECO:0000313" key="2">
    <source>
        <dbReference type="Proteomes" id="UP000239724"/>
    </source>
</evidence>
<reference evidence="1 2" key="1">
    <citation type="journal article" date="2018" name="Arch. Microbiol.">
        <title>New insights into the metabolic potential of the phototrophic purple bacterium Rhodopila globiformis DSM 161(T) from its draft genome sequence and evidence for a vanadium-dependent nitrogenase.</title>
        <authorList>
            <person name="Imhoff J.F."/>
            <person name="Rahn T."/>
            <person name="Kunzel S."/>
            <person name="Neulinger S.C."/>
        </authorList>
    </citation>
    <scope>NUCLEOTIDE SEQUENCE [LARGE SCALE GENOMIC DNA]</scope>
    <source>
        <strain evidence="1 2">DSM 161</strain>
    </source>
</reference>
<name>A0A2S6N974_RHOGL</name>
<comment type="caution">
    <text evidence="1">The sequence shown here is derived from an EMBL/GenBank/DDBJ whole genome shotgun (WGS) entry which is preliminary data.</text>
</comment>
<evidence type="ECO:0000313" key="1">
    <source>
        <dbReference type="EMBL" id="PPQ31168.1"/>
    </source>
</evidence>
<dbReference type="AlphaFoldDB" id="A0A2S6N974"/>
<sequence length="67" mass="6844">MVYPGSGQIRYGKIGQMTYADSAECAVPMNAGTTGVQAILAPNDAANTSPLGAKGICERLSSWPAPS</sequence>
<gene>
    <name evidence="1" type="ORF">CCS01_17875</name>
</gene>
<keyword evidence="2" id="KW-1185">Reference proteome</keyword>
<dbReference type="Proteomes" id="UP000239724">
    <property type="component" value="Unassembled WGS sequence"/>
</dbReference>
<protein>
    <submittedName>
        <fullName evidence="1">Uncharacterized protein</fullName>
    </submittedName>
</protein>
<dbReference type="EMBL" id="NHRY01000196">
    <property type="protein sequence ID" value="PPQ31168.1"/>
    <property type="molecule type" value="Genomic_DNA"/>
</dbReference>